<dbReference type="Pfam" id="PF16472">
    <property type="entry name" value="DUF5050"/>
    <property type="match status" value="1"/>
</dbReference>
<organism evidence="2 3">
    <name type="scientific">Paenibacillus silagei</name>
    <dbReference type="NCBI Taxonomy" id="1670801"/>
    <lineage>
        <taxon>Bacteria</taxon>
        <taxon>Bacillati</taxon>
        <taxon>Bacillota</taxon>
        <taxon>Bacilli</taxon>
        <taxon>Bacillales</taxon>
        <taxon>Paenibacillaceae</taxon>
        <taxon>Paenibacillus</taxon>
    </lineage>
</organism>
<proteinExistence type="predicted"/>
<reference evidence="2 3" key="1">
    <citation type="submission" date="2021-03" db="EMBL/GenBank/DDBJ databases">
        <title>Genomic Encyclopedia of Type Strains, Phase IV (KMG-IV): sequencing the most valuable type-strain genomes for metagenomic binning, comparative biology and taxonomic classification.</title>
        <authorList>
            <person name="Goeker M."/>
        </authorList>
    </citation>
    <scope>NUCLEOTIDE SEQUENCE [LARGE SCALE GENOMIC DNA]</scope>
    <source>
        <strain evidence="2 3">DSM 101953</strain>
    </source>
</reference>
<feature type="domain" description="Prolow-density lipoprotein receptor-related protein 1-like beta-propeller" evidence="1">
    <location>
        <begin position="41"/>
        <end position="187"/>
    </location>
</feature>
<keyword evidence="3" id="KW-1185">Reference proteome</keyword>
<sequence length="433" mass="47036">MKALQLLSRKTGVFLLVLLLATLGTVGGGRQSHTAAAAASAKSYVYYVSDDVLYRVTTDGSETQKIVENYDGNGLDSTGKYLYFYYNDGMGIQRLSLSDPDALITSFLGDRNILFYLFEGPYLYFLDDTGHIYRTLADADDDSQLTLIADNADVNFRAFDVSGGRIYYNALKNNTTWVASRSRDGSGAIQWIASGAIQKSKFYHPYATSINLMIDNKPAETEYSLNSMVLYTLPLSGGAPKAANAKNPLESNAATAGSWSDHYFLFNKGIKVDATGDELDYNTGKGFLMDKNGKILQLSQNSVTSISEIAVNKLVYADSKGKAYISTLANGKIIASKALPLTNVQDIRTVKNGTALTTVLFTAADAYVLNADSSLTKMTGVESDYSVITDNIPGLYYINGLDNDCLYRYSNDGKTKIKLSTGPVSYLALVSAK</sequence>
<evidence type="ECO:0000259" key="1">
    <source>
        <dbReference type="Pfam" id="PF16472"/>
    </source>
</evidence>
<dbReference type="InterPro" id="IPR032485">
    <property type="entry name" value="LRP1-like_beta_prop"/>
</dbReference>
<protein>
    <recommendedName>
        <fullName evidence="1">Prolow-density lipoprotein receptor-related protein 1-like beta-propeller domain-containing protein</fullName>
    </recommendedName>
</protein>
<comment type="caution">
    <text evidence="2">The sequence shown here is derived from an EMBL/GenBank/DDBJ whole genome shotgun (WGS) entry which is preliminary data.</text>
</comment>
<accession>A0ABS4NSK9</accession>
<dbReference type="RefSeq" id="WP_209873341.1">
    <property type="nucleotide sequence ID" value="NZ_JAGGLV010000007.1"/>
</dbReference>
<dbReference type="SUPFAM" id="SSF63825">
    <property type="entry name" value="YWTD domain"/>
    <property type="match status" value="1"/>
</dbReference>
<evidence type="ECO:0000313" key="2">
    <source>
        <dbReference type="EMBL" id="MBP2112446.1"/>
    </source>
</evidence>
<name>A0ABS4NSK9_9BACL</name>
<dbReference type="EMBL" id="JAGGLV010000007">
    <property type="protein sequence ID" value="MBP2112446.1"/>
    <property type="molecule type" value="Genomic_DNA"/>
</dbReference>
<gene>
    <name evidence="2" type="ORF">J2Z70_002600</name>
</gene>
<evidence type="ECO:0000313" key="3">
    <source>
        <dbReference type="Proteomes" id="UP000773462"/>
    </source>
</evidence>
<dbReference type="Proteomes" id="UP000773462">
    <property type="component" value="Unassembled WGS sequence"/>
</dbReference>